<dbReference type="STRING" id="187330.AMS58_09795"/>
<evidence type="ECO:0000313" key="3">
    <source>
        <dbReference type="Proteomes" id="UP000037848"/>
    </source>
</evidence>
<proteinExistence type="predicted"/>
<organism evidence="2 3">
    <name type="scientific">Pseudoalteromonas porphyrae</name>
    <dbReference type="NCBI Taxonomy" id="187330"/>
    <lineage>
        <taxon>Bacteria</taxon>
        <taxon>Pseudomonadati</taxon>
        <taxon>Pseudomonadota</taxon>
        <taxon>Gammaproteobacteria</taxon>
        <taxon>Alteromonadales</taxon>
        <taxon>Pseudoalteromonadaceae</taxon>
        <taxon>Pseudoalteromonas</taxon>
    </lineage>
</organism>
<accession>A0A0N1ESH3</accession>
<keyword evidence="3" id="KW-1185">Reference proteome</keyword>
<dbReference type="EMBL" id="LHPH01000014">
    <property type="protein sequence ID" value="KPH62192.1"/>
    <property type="molecule type" value="Genomic_DNA"/>
</dbReference>
<comment type="caution">
    <text evidence="2">The sequence shown here is derived from an EMBL/GenBank/DDBJ whole genome shotgun (WGS) entry which is preliminary data.</text>
</comment>
<feature type="signal peptide" evidence="1">
    <location>
        <begin position="1"/>
        <end position="22"/>
    </location>
</feature>
<name>A0A0N1ESH3_9GAMM</name>
<protein>
    <recommendedName>
        <fullName evidence="4">Agglutinin biogenesis protein MshK</fullName>
    </recommendedName>
</protein>
<feature type="chain" id="PRO_5005870617" description="Agglutinin biogenesis protein MshK" evidence="1">
    <location>
        <begin position="23"/>
        <end position="107"/>
    </location>
</feature>
<dbReference type="RefSeq" id="WP_064435812.1">
    <property type="nucleotide sequence ID" value="NZ_LHPH01000014.1"/>
</dbReference>
<dbReference type="AlphaFoldDB" id="A0A0N1ESH3"/>
<dbReference type="PATRIC" id="fig|187330.3.peg.1009"/>
<reference evidence="2 3" key="1">
    <citation type="submission" date="2015-08" db="EMBL/GenBank/DDBJ databases">
        <title>Draft Genome Sequence of Pseudoalteromonas porphyrae UCD-SED14.</title>
        <authorList>
            <person name="Coil D.A."/>
            <person name="Jospin G."/>
            <person name="Lee R.D."/>
            <person name="Eisen J.A."/>
        </authorList>
    </citation>
    <scope>NUCLEOTIDE SEQUENCE [LARGE SCALE GENOMIC DNA]</scope>
    <source>
        <strain evidence="2 3">UCD-SED14</strain>
    </source>
</reference>
<dbReference type="Gene3D" id="2.30.30.830">
    <property type="match status" value="1"/>
</dbReference>
<dbReference type="Proteomes" id="UP000037848">
    <property type="component" value="Unassembled WGS sequence"/>
</dbReference>
<keyword evidence="1" id="KW-0732">Signal</keyword>
<sequence>MKNFFHCSLWLISICASVAAVAQTLKDPTRPQTITTKGSGNVLTGNLILQSIIKKQQGYKAIISGQLYAIGDQIDGYKVLAINSKRVVLANDNKQIKLDLYDYDIKN</sequence>
<gene>
    <name evidence="2" type="ORF">ADS77_12905</name>
</gene>
<evidence type="ECO:0008006" key="4">
    <source>
        <dbReference type="Google" id="ProtNLM"/>
    </source>
</evidence>
<evidence type="ECO:0000256" key="1">
    <source>
        <dbReference type="SAM" id="SignalP"/>
    </source>
</evidence>
<evidence type="ECO:0000313" key="2">
    <source>
        <dbReference type="EMBL" id="KPH62192.1"/>
    </source>
</evidence>